<organism evidence="2 3">
    <name type="scientific">Micrococcoides hystricis</name>
    <dbReference type="NCBI Taxonomy" id="1572761"/>
    <lineage>
        <taxon>Bacteria</taxon>
        <taxon>Bacillati</taxon>
        <taxon>Actinomycetota</taxon>
        <taxon>Actinomycetes</taxon>
        <taxon>Micrococcales</taxon>
        <taxon>Micrococcaceae</taxon>
        <taxon>Micrococcoides</taxon>
    </lineage>
</organism>
<sequence>MFRTVSVVRQPGESSMPVGLITSIAWIVMILAYIGHFILRLDLRWLEDEYQPIWYFLGMAIFPPDPEHVSEHCD</sequence>
<proteinExistence type="predicted"/>
<dbReference type="EMBL" id="JBHLUB010000023">
    <property type="protein sequence ID" value="MFC0581675.1"/>
    <property type="molecule type" value="Genomic_DNA"/>
</dbReference>
<evidence type="ECO:0000313" key="2">
    <source>
        <dbReference type="EMBL" id="MFC0581675.1"/>
    </source>
</evidence>
<name>A0ABV6P9C2_9MICC</name>
<keyword evidence="1" id="KW-1133">Transmembrane helix</keyword>
<gene>
    <name evidence="2" type="ORF">ACFFFR_04660</name>
</gene>
<accession>A0ABV6P9C2</accession>
<keyword evidence="1" id="KW-0472">Membrane</keyword>
<feature type="transmembrane region" description="Helical" evidence="1">
    <location>
        <begin position="20"/>
        <end position="39"/>
    </location>
</feature>
<protein>
    <submittedName>
        <fullName evidence="2">Uncharacterized protein</fullName>
    </submittedName>
</protein>
<evidence type="ECO:0000256" key="1">
    <source>
        <dbReference type="SAM" id="Phobius"/>
    </source>
</evidence>
<comment type="caution">
    <text evidence="2">The sequence shown here is derived from an EMBL/GenBank/DDBJ whole genome shotgun (WGS) entry which is preliminary data.</text>
</comment>
<keyword evidence="3" id="KW-1185">Reference proteome</keyword>
<evidence type="ECO:0000313" key="3">
    <source>
        <dbReference type="Proteomes" id="UP001589862"/>
    </source>
</evidence>
<keyword evidence="1" id="KW-0812">Transmembrane</keyword>
<dbReference type="Proteomes" id="UP001589862">
    <property type="component" value="Unassembled WGS sequence"/>
</dbReference>
<reference evidence="2 3" key="1">
    <citation type="submission" date="2024-09" db="EMBL/GenBank/DDBJ databases">
        <authorList>
            <person name="Sun Q."/>
            <person name="Mori K."/>
        </authorList>
    </citation>
    <scope>NUCLEOTIDE SEQUENCE [LARGE SCALE GENOMIC DNA]</scope>
    <source>
        <strain evidence="2 3">NCAIM B.02604</strain>
    </source>
</reference>